<evidence type="ECO:0000256" key="1">
    <source>
        <dbReference type="ARBA" id="ARBA00001206"/>
    </source>
</evidence>
<comment type="pathway">
    <text evidence="3 14 15">Cofactor biosynthesis; coenzyme A biosynthesis; CoA from (R)-pantothenate: step 1/5.</text>
</comment>
<dbReference type="Gene3D" id="3.40.50.300">
    <property type="entry name" value="P-loop containing nucleotide triphosphate hydrolases"/>
    <property type="match status" value="1"/>
</dbReference>
<dbReference type="PANTHER" id="PTHR10285">
    <property type="entry name" value="URIDINE KINASE"/>
    <property type="match status" value="1"/>
</dbReference>
<dbReference type="Pfam" id="PF00485">
    <property type="entry name" value="PRK"/>
    <property type="match status" value="1"/>
</dbReference>
<reference evidence="17 18" key="1">
    <citation type="submission" date="2016-01" db="EMBL/GenBank/DDBJ databases">
        <title>Genome sequence of Ca. Arsenophonus lipopteni, the exclusive symbiont of a blood sucking fly Lipoptena cervi (Diptera: Hippoboscidae).</title>
        <authorList>
            <person name="Novakova E."/>
            <person name="Hypsa V."/>
            <person name="Nguyen P."/>
            <person name="Husnik F."/>
            <person name="Darby A.C."/>
        </authorList>
    </citation>
    <scope>NUCLEOTIDE SEQUENCE [LARGE SCALE GENOMIC DNA]</scope>
    <source>
        <strain evidence="17 18">CB</strain>
    </source>
</reference>
<dbReference type="GO" id="GO:0005524">
    <property type="term" value="F:ATP binding"/>
    <property type="evidence" value="ECO:0007669"/>
    <property type="project" value="UniProtKB-UniRule"/>
</dbReference>
<evidence type="ECO:0000313" key="17">
    <source>
        <dbReference type="EMBL" id="AMA64938.1"/>
    </source>
</evidence>
<dbReference type="SUPFAM" id="SSF52540">
    <property type="entry name" value="P-loop containing nucleoside triphosphate hydrolases"/>
    <property type="match status" value="1"/>
</dbReference>
<evidence type="ECO:0000256" key="13">
    <source>
        <dbReference type="ARBA" id="ARBA00032866"/>
    </source>
</evidence>
<dbReference type="EC" id="2.7.1.33" evidence="5 14"/>
<dbReference type="EMBL" id="CP013920">
    <property type="protein sequence ID" value="AMA64938.1"/>
    <property type="molecule type" value="Genomic_DNA"/>
</dbReference>
<evidence type="ECO:0000259" key="16">
    <source>
        <dbReference type="Pfam" id="PF00485"/>
    </source>
</evidence>
<dbReference type="AlphaFoldDB" id="A0A0X9VV21"/>
<comment type="similarity">
    <text evidence="4 14 15">Belongs to the prokaryotic pantothenate kinase family.</text>
</comment>
<keyword evidence="8 14" id="KW-0808">Transferase</keyword>
<evidence type="ECO:0000256" key="12">
    <source>
        <dbReference type="ARBA" id="ARBA00022993"/>
    </source>
</evidence>
<accession>A0A0X9VV21</accession>
<dbReference type="InterPro" id="IPR004566">
    <property type="entry name" value="PanK"/>
</dbReference>
<evidence type="ECO:0000256" key="9">
    <source>
        <dbReference type="ARBA" id="ARBA00022741"/>
    </source>
</evidence>
<evidence type="ECO:0000256" key="8">
    <source>
        <dbReference type="ARBA" id="ARBA00022679"/>
    </source>
</evidence>
<dbReference type="PIRSF" id="PIRSF000545">
    <property type="entry name" value="Pantothenate_kin"/>
    <property type="match status" value="1"/>
</dbReference>
<evidence type="ECO:0000256" key="10">
    <source>
        <dbReference type="ARBA" id="ARBA00022777"/>
    </source>
</evidence>
<dbReference type="Proteomes" id="UP000069926">
    <property type="component" value="Chromosome"/>
</dbReference>
<dbReference type="KEGG" id="asy:AUT07_00359"/>
<comment type="caution">
    <text evidence="14">Lacks conserved residue(s) required for the propagation of feature annotation.</text>
</comment>
<keyword evidence="12 14" id="KW-0173">Coenzyme A biosynthesis</keyword>
<comment type="subcellular location">
    <subcellularLocation>
        <location evidence="2 14 15">Cytoplasm</location>
    </subcellularLocation>
</comment>
<dbReference type="InterPro" id="IPR006083">
    <property type="entry name" value="PRK/URK"/>
</dbReference>
<proteinExistence type="inferred from homology"/>
<dbReference type="GO" id="GO:0015937">
    <property type="term" value="P:coenzyme A biosynthetic process"/>
    <property type="evidence" value="ECO:0007669"/>
    <property type="project" value="UniProtKB-UniRule"/>
</dbReference>
<evidence type="ECO:0000256" key="7">
    <source>
        <dbReference type="ARBA" id="ARBA00022490"/>
    </source>
</evidence>
<keyword evidence="18" id="KW-1185">Reference proteome</keyword>
<keyword evidence="7 14" id="KW-0963">Cytoplasm</keyword>
<evidence type="ECO:0000256" key="15">
    <source>
        <dbReference type="RuleBase" id="RU003530"/>
    </source>
</evidence>
<evidence type="ECO:0000256" key="3">
    <source>
        <dbReference type="ARBA" id="ARBA00005225"/>
    </source>
</evidence>
<dbReference type="NCBIfam" id="TIGR00554">
    <property type="entry name" value="panK_bact"/>
    <property type="match status" value="1"/>
</dbReference>
<name>A0A0X9VV21_9GAMM</name>
<keyword evidence="10 14" id="KW-0418">Kinase</keyword>
<protein>
    <recommendedName>
        <fullName evidence="6 14">Pantothenate kinase</fullName>
        <ecNumber evidence="5 14">2.7.1.33</ecNumber>
    </recommendedName>
    <alternativeName>
        <fullName evidence="13 14">Pantothenic acid kinase</fullName>
    </alternativeName>
</protein>
<dbReference type="RefSeq" id="WP_066283414.1">
    <property type="nucleotide sequence ID" value="NZ_CP013920.1"/>
</dbReference>
<dbReference type="PATRIC" id="fig|634113.3.peg.350"/>
<evidence type="ECO:0000256" key="11">
    <source>
        <dbReference type="ARBA" id="ARBA00022840"/>
    </source>
</evidence>
<gene>
    <name evidence="14 17" type="primary">coaA</name>
    <name evidence="17" type="ORF">AUT07_00359</name>
</gene>
<dbReference type="STRING" id="634113.AUT07_00359"/>
<dbReference type="InterPro" id="IPR027417">
    <property type="entry name" value="P-loop_NTPase"/>
</dbReference>
<evidence type="ECO:0000256" key="6">
    <source>
        <dbReference type="ARBA" id="ARBA00015080"/>
    </source>
</evidence>
<organism evidence="17 18">
    <name type="scientific">Candidatus Arsenophonus lipoptenae</name>
    <dbReference type="NCBI Taxonomy" id="634113"/>
    <lineage>
        <taxon>Bacteria</taxon>
        <taxon>Pseudomonadati</taxon>
        <taxon>Pseudomonadota</taxon>
        <taxon>Gammaproteobacteria</taxon>
        <taxon>Enterobacterales</taxon>
        <taxon>Morganellaceae</taxon>
        <taxon>Arsenophonus</taxon>
    </lineage>
</organism>
<evidence type="ECO:0000256" key="14">
    <source>
        <dbReference type="HAMAP-Rule" id="MF_00215"/>
    </source>
</evidence>
<dbReference type="GO" id="GO:0005737">
    <property type="term" value="C:cytoplasm"/>
    <property type="evidence" value="ECO:0007669"/>
    <property type="project" value="UniProtKB-SubCell"/>
</dbReference>
<evidence type="ECO:0000256" key="4">
    <source>
        <dbReference type="ARBA" id="ARBA00006087"/>
    </source>
</evidence>
<comment type="catalytic activity">
    <reaction evidence="1 14 15">
        <text>(R)-pantothenate + ATP = (R)-4'-phosphopantothenate + ADP + H(+)</text>
        <dbReference type="Rhea" id="RHEA:16373"/>
        <dbReference type="ChEBI" id="CHEBI:10986"/>
        <dbReference type="ChEBI" id="CHEBI:15378"/>
        <dbReference type="ChEBI" id="CHEBI:29032"/>
        <dbReference type="ChEBI" id="CHEBI:30616"/>
        <dbReference type="ChEBI" id="CHEBI:456216"/>
        <dbReference type="EC" id="2.7.1.33"/>
    </reaction>
</comment>
<dbReference type="OrthoDB" id="1550976at2"/>
<evidence type="ECO:0000256" key="2">
    <source>
        <dbReference type="ARBA" id="ARBA00004496"/>
    </source>
</evidence>
<evidence type="ECO:0000256" key="5">
    <source>
        <dbReference type="ARBA" id="ARBA00012102"/>
    </source>
</evidence>
<feature type="domain" description="Phosphoribulokinase/uridine kinase" evidence="16">
    <location>
        <begin position="91"/>
        <end position="244"/>
    </location>
</feature>
<keyword evidence="9 14" id="KW-0547">Nucleotide-binding</keyword>
<keyword evidence="11 14" id="KW-0067">ATP-binding</keyword>
<dbReference type="GO" id="GO:0004594">
    <property type="term" value="F:pantothenate kinase activity"/>
    <property type="evidence" value="ECO:0007669"/>
    <property type="project" value="UniProtKB-UniRule"/>
</dbReference>
<sequence>MKKLKKITITPYLKFTRKRWKYLSKSIPLELIRNKDISKFKKIDDEISINEINKIYIPISKLINFYVNANLSRQIVLEQFLGTNNIKIPYVIGITGGVAVGKSTTASLLKILLSNLSKHRKVEIITTDGFLYSNQILNERKLMQKKGFPQSYDMYSLEKFISDIKSGVKKVTAPVYSHITYDIIPNKKRIIIQPDILILEGLNILQNGIDYQNSNNHFFISDFIDFSIYVDAPKNLLKKWYINRFLKFCRSALSNPHAYFYHYSQLNQKKIIKIAQKIWNKINKINLEENIIPTKKRANLIITKGYNHSITQIQLRK</sequence>
<dbReference type="CDD" id="cd02025">
    <property type="entry name" value="PanK"/>
    <property type="match status" value="1"/>
</dbReference>
<dbReference type="HAMAP" id="MF_00215">
    <property type="entry name" value="Pantothen_kinase_1"/>
    <property type="match status" value="1"/>
</dbReference>
<dbReference type="UniPathway" id="UPA00241">
    <property type="reaction ID" value="UER00352"/>
</dbReference>
<evidence type="ECO:0000313" key="18">
    <source>
        <dbReference type="Proteomes" id="UP000069926"/>
    </source>
</evidence>